<reference evidence="4" key="1">
    <citation type="journal article" date="2021" name="PeerJ">
        <title>Extensive microbial diversity within the chicken gut microbiome revealed by metagenomics and culture.</title>
        <authorList>
            <person name="Gilroy R."/>
            <person name="Ravi A."/>
            <person name="Getino M."/>
            <person name="Pursley I."/>
            <person name="Horton D.L."/>
            <person name="Alikhan N.F."/>
            <person name="Baker D."/>
            <person name="Gharbi K."/>
            <person name="Hall N."/>
            <person name="Watson M."/>
            <person name="Adriaenssens E.M."/>
            <person name="Foster-Nyarko E."/>
            <person name="Jarju S."/>
            <person name="Secka A."/>
            <person name="Antonio M."/>
            <person name="Oren A."/>
            <person name="Chaudhuri R.R."/>
            <person name="La Ragione R."/>
            <person name="Hildebrand F."/>
            <person name="Pallen M.J."/>
        </authorList>
    </citation>
    <scope>NUCLEOTIDE SEQUENCE</scope>
    <source>
        <strain evidence="4">CHK187-5294</strain>
    </source>
</reference>
<feature type="transmembrane region" description="Helical" evidence="2">
    <location>
        <begin position="144"/>
        <end position="175"/>
    </location>
</feature>
<keyword evidence="2" id="KW-0812">Transmembrane</keyword>
<evidence type="ECO:0000313" key="4">
    <source>
        <dbReference type="EMBL" id="HIZ03779.1"/>
    </source>
</evidence>
<keyword evidence="2" id="KW-1133">Transmembrane helix</keyword>
<evidence type="ECO:0000256" key="1">
    <source>
        <dbReference type="SAM" id="MobiDB-lite"/>
    </source>
</evidence>
<dbReference type="EMBL" id="DXCL01000030">
    <property type="protein sequence ID" value="HIZ03779.1"/>
    <property type="molecule type" value="Genomic_DNA"/>
</dbReference>
<comment type="caution">
    <text evidence="4">The sequence shown here is derived from an EMBL/GenBank/DDBJ whole genome shotgun (WGS) entry which is preliminary data.</text>
</comment>
<proteinExistence type="predicted"/>
<evidence type="ECO:0000256" key="2">
    <source>
        <dbReference type="SAM" id="Phobius"/>
    </source>
</evidence>
<evidence type="ECO:0000259" key="3">
    <source>
        <dbReference type="Pfam" id="PF13240"/>
    </source>
</evidence>
<feature type="transmembrane region" description="Helical" evidence="2">
    <location>
        <begin position="104"/>
        <end position="124"/>
    </location>
</feature>
<feature type="domain" description="Zinc-ribbon" evidence="3">
    <location>
        <begin position="2"/>
        <end position="23"/>
    </location>
</feature>
<accession>A0A9D2CZN1</accession>
<name>A0A9D2CZN1_9FIRM</name>
<feature type="region of interest" description="Disordered" evidence="1">
    <location>
        <begin position="22"/>
        <end position="72"/>
    </location>
</feature>
<gene>
    <name evidence="4" type="ORF">H9727_05780</name>
</gene>
<sequence>MYCRHCGKKIEEDSHFCPYCGSSTRSAESEKSDPANAQNAEADRYASAAPEDPFGGVGAKNTGGAGNPYAGQNTNYNNYGSYNRQAPPPPPPYYGASAEPAPSIGWGVLGFFFPIVGLILFLVWHDDYPKRAKMCGKGALISVIVWVAFFVLWIIIAVIIVAVAGASSAFAALLLI</sequence>
<feature type="compositionally biased region" description="Gly residues" evidence="1">
    <location>
        <begin position="55"/>
        <end position="66"/>
    </location>
</feature>
<protein>
    <submittedName>
        <fullName evidence="4">Zinc-ribbon domain-containing protein</fullName>
    </submittedName>
</protein>
<keyword evidence="2" id="KW-0472">Membrane</keyword>
<dbReference type="Proteomes" id="UP000824132">
    <property type="component" value="Unassembled WGS sequence"/>
</dbReference>
<dbReference type="AlphaFoldDB" id="A0A9D2CZN1"/>
<dbReference type="InterPro" id="IPR026870">
    <property type="entry name" value="Zinc_ribbon_dom"/>
</dbReference>
<dbReference type="Pfam" id="PF13240">
    <property type="entry name" value="Zn_Ribbon_1"/>
    <property type="match status" value="1"/>
</dbReference>
<evidence type="ECO:0000313" key="5">
    <source>
        <dbReference type="Proteomes" id="UP000824132"/>
    </source>
</evidence>
<organism evidence="4 5">
    <name type="scientific">Candidatus Borkfalkia avistercoris</name>
    <dbReference type="NCBI Taxonomy" id="2838504"/>
    <lineage>
        <taxon>Bacteria</taxon>
        <taxon>Bacillati</taxon>
        <taxon>Bacillota</taxon>
        <taxon>Clostridia</taxon>
        <taxon>Christensenellales</taxon>
        <taxon>Christensenellaceae</taxon>
        <taxon>Candidatus Borkfalkia</taxon>
    </lineage>
</organism>
<reference evidence="4" key="2">
    <citation type="submission" date="2021-04" db="EMBL/GenBank/DDBJ databases">
        <authorList>
            <person name="Gilroy R."/>
        </authorList>
    </citation>
    <scope>NUCLEOTIDE SEQUENCE</scope>
    <source>
        <strain evidence="4">CHK187-5294</strain>
    </source>
</reference>